<keyword evidence="2" id="KW-0677">Repeat</keyword>
<dbReference type="Gene3D" id="2.120.10.80">
    <property type="entry name" value="Kelch-type beta propeller"/>
    <property type="match status" value="2"/>
</dbReference>
<dbReference type="Pfam" id="PF24681">
    <property type="entry name" value="Kelch_KLHDC2_KLHL20_DRC7"/>
    <property type="match status" value="2"/>
</dbReference>
<dbReference type="PANTHER" id="PTHR46093:SF18">
    <property type="entry name" value="FIBRONECTIN TYPE-III DOMAIN-CONTAINING PROTEIN"/>
    <property type="match status" value="1"/>
</dbReference>
<reference evidence="3" key="1">
    <citation type="submission" date="2023-07" db="EMBL/GenBank/DDBJ databases">
        <authorList>
            <consortium name="AG Swart"/>
            <person name="Singh M."/>
            <person name="Singh A."/>
            <person name="Seah K."/>
            <person name="Emmerich C."/>
        </authorList>
    </citation>
    <scope>NUCLEOTIDE SEQUENCE</scope>
    <source>
        <strain evidence="3">DP1</strain>
    </source>
</reference>
<keyword evidence="1" id="KW-0880">Kelch repeat</keyword>
<dbReference type="EMBL" id="CAMPGE010024883">
    <property type="protein sequence ID" value="CAI2382697.1"/>
    <property type="molecule type" value="Genomic_DNA"/>
</dbReference>
<dbReference type="InterPro" id="IPR015915">
    <property type="entry name" value="Kelch-typ_b-propeller"/>
</dbReference>
<keyword evidence="4" id="KW-1185">Reference proteome</keyword>
<evidence type="ECO:0000313" key="3">
    <source>
        <dbReference type="EMBL" id="CAI2382697.1"/>
    </source>
</evidence>
<dbReference type="SUPFAM" id="SSF117281">
    <property type="entry name" value="Kelch motif"/>
    <property type="match status" value="2"/>
</dbReference>
<organism evidence="3 4">
    <name type="scientific">Euplotes crassus</name>
    <dbReference type="NCBI Taxonomy" id="5936"/>
    <lineage>
        <taxon>Eukaryota</taxon>
        <taxon>Sar</taxon>
        <taxon>Alveolata</taxon>
        <taxon>Ciliophora</taxon>
        <taxon>Intramacronucleata</taxon>
        <taxon>Spirotrichea</taxon>
        <taxon>Hypotrichia</taxon>
        <taxon>Euplotida</taxon>
        <taxon>Euplotidae</taxon>
        <taxon>Moneuplotes</taxon>
    </lineage>
</organism>
<evidence type="ECO:0000313" key="4">
    <source>
        <dbReference type="Proteomes" id="UP001295684"/>
    </source>
</evidence>
<proteinExistence type="predicted"/>
<accession>A0AAD1Y4F2</accession>
<comment type="caution">
    <text evidence="3">The sequence shown here is derived from an EMBL/GenBank/DDBJ whole genome shotgun (WGS) entry which is preliminary data.</text>
</comment>
<sequence length="959" mass="111524">MLPLITQNEDIKKMQTPVSRNNRIERIAEKEASMSKSDAESLAPSLTSIIVPKSKFLARSQKNDIKIHLSCSESMRQTHYNKLVSAVTKFDTQRIRKAIKEGKIRNLIRTEKDNPSLLGNINQTNLEKKNEKKRHIDSPDDSKILKARTKNKEIVSRTALGETKFTPKFVKPVTNLRIPTRSVERRGKDPLTPFEMRLIKEKISVSSVGNKKRSMPHNNIGSTFDHTQFKEMRIGDKNLSPRLEEFLMNKKTQISQIMTDSEQKKSEISEYPERKFARLKEPSFENIHSSKRLDALTGYATESSQDRAQTFQTPLLKKDLETFHFKIDLNIDSVKFKKELHIVEEMNTLDEAKTLRESRNKKFLSKVHEENKSIMRTNKRKGFPVMPQDSEISSDSIEEAPEFVLESSKCFWKNRPKNKKGCAVTSDHCNKAIICPKTFDQKFMNYLRIDYPKGYWNERNTIEKYHEILDAAVDPLDETYDKRQLLFDCTRLLRTIIKPAFTGSCSQEINLLDSSFVDDLLEQKNSRGIDFSRNFCKQELDLIQEYEQVMKQIQYKNIQRAFWKPLREASGMIPPSLEGATMTFHNEKLYVYGGFGTYVYNEIRCFDLRKKCWNTITPKNDIYDVPFERFGHSMIKYKEYFLVFGGAGKFNKRANMRVSYKDLNCYDISKEKWVPNFDKNSPAASKPDQRMYHASAIFGHIMFIQGGINTEDKKCYGDLYLYDCHDSKWVELYNPSIFTESKIGKRCMHTMTTVISKASKMRYTSTIWKKHTKEASNSLSSKYWGIYMFGGFVEGKGQTNDLFLIKPKHRLYKKNEDVELNVEINLLKPAGKPPVPRILHSSLFLSEKYLLIYGGKSDIAFNKIKNLALNDICLYDIENNKWDTLVTYGFHPMSRWSQCMCPISDDTIIMFGGTNLESYCPSTLHVLDFNNVRLTKFVKKFESGNKHLKVKRRQVLKEK</sequence>
<dbReference type="Proteomes" id="UP001295684">
    <property type="component" value="Unassembled WGS sequence"/>
</dbReference>
<dbReference type="AlphaFoldDB" id="A0AAD1Y4F2"/>
<gene>
    <name evidence="3" type="ORF">ECRASSUSDP1_LOCUS24178</name>
</gene>
<protein>
    <submittedName>
        <fullName evidence="3">Uncharacterized protein</fullName>
    </submittedName>
</protein>
<evidence type="ECO:0000256" key="1">
    <source>
        <dbReference type="ARBA" id="ARBA00022441"/>
    </source>
</evidence>
<name>A0AAD1Y4F2_EUPCR</name>
<dbReference type="PANTHER" id="PTHR46093">
    <property type="entry name" value="ACYL-COA-BINDING DOMAIN-CONTAINING PROTEIN 5"/>
    <property type="match status" value="1"/>
</dbReference>
<evidence type="ECO:0000256" key="2">
    <source>
        <dbReference type="ARBA" id="ARBA00022737"/>
    </source>
</evidence>